<dbReference type="Pfam" id="PF01841">
    <property type="entry name" value="Transglut_core"/>
    <property type="match status" value="1"/>
</dbReference>
<dbReference type="InterPro" id="IPR038765">
    <property type="entry name" value="Papain-like_cys_pep_sf"/>
</dbReference>
<keyword evidence="1" id="KW-1133">Transmembrane helix</keyword>
<dbReference type="SUPFAM" id="SSF54001">
    <property type="entry name" value="Cysteine proteinases"/>
    <property type="match status" value="1"/>
</dbReference>
<dbReference type="InterPro" id="IPR002931">
    <property type="entry name" value="Transglutaminase-like"/>
</dbReference>
<dbReference type="OrthoDB" id="9804872at2"/>
<feature type="transmembrane region" description="Helical" evidence="1">
    <location>
        <begin position="128"/>
        <end position="148"/>
    </location>
</feature>
<evidence type="ECO:0000256" key="1">
    <source>
        <dbReference type="SAM" id="Phobius"/>
    </source>
</evidence>
<feature type="transmembrane region" description="Helical" evidence="1">
    <location>
        <begin position="58"/>
        <end position="75"/>
    </location>
</feature>
<comment type="caution">
    <text evidence="3">The sequence shown here is derived from an EMBL/GenBank/DDBJ whole genome shotgun (WGS) entry which is preliminary data.</text>
</comment>
<dbReference type="GO" id="GO:0006508">
    <property type="term" value="P:proteolysis"/>
    <property type="evidence" value="ECO:0007669"/>
    <property type="project" value="UniProtKB-KW"/>
</dbReference>
<accession>A0A4R2FB00</accession>
<feature type="transmembrane region" description="Helical" evidence="1">
    <location>
        <begin position="105"/>
        <end position="122"/>
    </location>
</feature>
<sequence>MNSSDHLSRRTLFWLLLTNIAVLLPLYDKITVATLGICAICFIWRLGIYLGKVSRPPRLLVTLLALSAAITLALVSREMGLLNALINLLILGYALKYIEARIRRDVLAIILAGYFLIALTFIDHQGMGNVLLLLPVTAINTLTLVSLYRDDCSAATQSWLTVKLLLQSLPLTLLLFIVMPRFAPLWMVPQLKSASTGLTDEVGFGDISRLTRSSDLAFRATFDGPVPPPQALYWRALVLEDFDGKHWQQAPTTKALQHKVNLLKPNRTPPKGNSRSYRVIAEGSGQQWLFAIGNAFSDTQGVFNLPDYRLYAGRPLQQKFQYRVQQYVDAPLHEEPLSDAERERNLALPSSVNPRTRALAQQFVTAYPQPEPRLDAMMRYFNQQPFFYTLTPPVTGPQQLDDFLFETRAGFCAHYASAFTFMARASGVPARLVTGYQGGEFNADAGYLSVYQYMAHAWSEVWLADRGWVRFDPTAMIAPQRIEQGFDSLFAPQDSYLAGTAFSGIRSSAWYNQLRLRLASLDYYWTVWVLGFNGERQQQVLRGLLGEITTTRIAFLVLGVMALIFIIIGYSAGLIALPTRQPQLDRDFRRISRLAARKGVIRATGWGPKDYVQQLIQHWPEQQTQLTEWRELYLQLKYAKLSPVTQRITAKRFHRLTAQLWLQLLRTAPRATDESTPATLSATHR</sequence>
<name>A0A4R2FB00_9GAMM</name>
<keyword evidence="4" id="KW-1185">Reference proteome</keyword>
<dbReference type="EMBL" id="SLWF01000021">
    <property type="protein sequence ID" value="TCN81903.1"/>
    <property type="molecule type" value="Genomic_DNA"/>
</dbReference>
<dbReference type="InterPro" id="IPR025403">
    <property type="entry name" value="TgpA-like_C"/>
</dbReference>
<feature type="transmembrane region" description="Helical" evidence="1">
    <location>
        <begin position="160"/>
        <end position="183"/>
    </location>
</feature>
<dbReference type="InterPro" id="IPR021878">
    <property type="entry name" value="TgpA_N"/>
</dbReference>
<feature type="transmembrane region" description="Helical" evidence="1">
    <location>
        <begin position="33"/>
        <end position="51"/>
    </location>
</feature>
<keyword evidence="1" id="KW-0472">Membrane</keyword>
<feature type="transmembrane region" description="Helical" evidence="1">
    <location>
        <begin position="81"/>
        <end position="98"/>
    </location>
</feature>
<proteinExistence type="predicted"/>
<feature type="transmembrane region" description="Helical" evidence="1">
    <location>
        <begin position="12"/>
        <end position="27"/>
    </location>
</feature>
<dbReference type="PANTHER" id="PTHR42736:SF1">
    <property type="entry name" value="PROTEIN-GLUTAMINE GAMMA-GLUTAMYLTRANSFERASE"/>
    <property type="match status" value="1"/>
</dbReference>
<protein>
    <submittedName>
        <fullName evidence="3">Transglutaminase-like putative cysteine protease</fullName>
    </submittedName>
</protein>
<evidence type="ECO:0000313" key="3">
    <source>
        <dbReference type="EMBL" id="TCN81903.1"/>
    </source>
</evidence>
<dbReference type="Pfam" id="PF11992">
    <property type="entry name" value="TgpA_N"/>
    <property type="match status" value="1"/>
</dbReference>
<dbReference type="AlphaFoldDB" id="A0A4R2FB00"/>
<dbReference type="Proteomes" id="UP000294832">
    <property type="component" value="Unassembled WGS sequence"/>
</dbReference>
<dbReference type="Pfam" id="PF13559">
    <property type="entry name" value="DUF4129"/>
    <property type="match status" value="1"/>
</dbReference>
<reference evidence="3 4" key="1">
    <citation type="submission" date="2019-03" db="EMBL/GenBank/DDBJ databases">
        <title>Freshwater and sediment microbial communities from various areas in North America, analyzing microbe dynamics in response to fracking.</title>
        <authorList>
            <person name="Lamendella R."/>
        </authorList>
    </citation>
    <scope>NUCLEOTIDE SEQUENCE [LARGE SCALE GENOMIC DNA]</scope>
    <source>
        <strain evidence="3 4">74A</strain>
    </source>
</reference>
<keyword evidence="3" id="KW-0645">Protease</keyword>
<dbReference type="SMART" id="SM00460">
    <property type="entry name" value="TGc"/>
    <property type="match status" value="1"/>
</dbReference>
<keyword evidence="3" id="KW-0378">Hydrolase</keyword>
<organism evidence="3 4">
    <name type="scientific">Shewanella fodinae</name>
    <dbReference type="NCBI Taxonomy" id="552357"/>
    <lineage>
        <taxon>Bacteria</taxon>
        <taxon>Pseudomonadati</taxon>
        <taxon>Pseudomonadota</taxon>
        <taxon>Gammaproteobacteria</taxon>
        <taxon>Alteromonadales</taxon>
        <taxon>Shewanellaceae</taxon>
        <taxon>Shewanella</taxon>
    </lineage>
</organism>
<feature type="domain" description="Transglutaminase-like" evidence="2">
    <location>
        <begin position="404"/>
        <end position="475"/>
    </location>
</feature>
<feature type="transmembrane region" description="Helical" evidence="1">
    <location>
        <begin position="553"/>
        <end position="577"/>
    </location>
</feature>
<gene>
    <name evidence="3" type="ORF">EDC91_12150</name>
</gene>
<evidence type="ECO:0000313" key="4">
    <source>
        <dbReference type="Proteomes" id="UP000294832"/>
    </source>
</evidence>
<evidence type="ECO:0000259" key="2">
    <source>
        <dbReference type="SMART" id="SM00460"/>
    </source>
</evidence>
<dbReference type="PANTHER" id="PTHR42736">
    <property type="entry name" value="PROTEIN-GLUTAMINE GAMMA-GLUTAMYLTRANSFERASE"/>
    <property type="match status" value="1"/>
</dbReference>
<dbReference type="InterPro" id="IPR052901">
    <property type="entry name" value="Bact_TGase-like"/>
</dbReference>
<dbReference type="Gene3D" id="3.10.620.30">
    <property type="match status" value="1"/>
</dbReference>
<dbReference type="GO" id="GO:0008233">
    <property type="term" value="F:peptidase activity"/>
    <property type="evidence" value="ECO:0007669"/>
    <property type="project" value="UniProtKB-KW"/>
</dbReference>
<dbReference type="RefSeq" id="WP_133039645.1">
    <property type="nucleotide sequence ID" value="NZ_SLWF01000021.1"/>
</dbReference>
<keyword evidence="1" id="KW-0812">Transmembrane</keyword>